<dbReference type="OrthoDB" id="3255824at2759"/>
<sequence>MDNPRYLPLFSPRQRAHYAARARSPTPPPWNGIGVETFDPSDSASDSGNESDAPNPTPQPHAATEPDAERNAEMELLKSLPPAALAKAIGSLFNNGAHEPTSVHNTHPATASNSRKRPPRTPGLAASNAGYLIPEAIRKKFEQGWKSIVPLHFLTDKFCAHSNLAAAKELNDIFLVDSSSGSMAWGRLLELIETYLPEEHEMWPTHFNSILHRPHRAQNWSLCLEYDSEVRRRALNSSIDPAVFHSDIWGHLESAHIAKRAYDLVRREAQNTGRPGRSNTDSDRSQGTGGGRYQPYDSKCGNSDSNHSFRTNGKLRCFTCGTTEDYHKSRNCSADRLVNGKPTILVFAGPGVPRRDRDGIAYCYAFNGFAGCSRGPDCDRGKHWCSLWEAALKAANAHRLFFDIPIGLREGFHMGIHSAINETYTPPNHSSALSHPTVIEDYINKERAGGRYTGPFSRSRLETLIGPFRTSPLGTVPKAGSPDEHRIVQDFSFPRNDPLRSSINSEIDTDDFQCEWGTFSEVVLLVMDAPPGTEAATLDVDAAYRRCPIHPSQQAFFVIQWMDKFYIDHVCPFGSASSGGVFGRLADAISAIFIANDIGPLNKWVDDFLFFRYRVSDNPSTFTYDLDDIYALAEFLGWPWKRSKTRPFATLFKYIGFLWDLVHKTIQIPDDKKSRYLEKLAPWVDGATFTCKEAESVLGTLVHCSLAIPEGRSRLPSISKFASSFPHNASRFSRRTPNTTVLADIAWWRDQLSRSFCGSKLVRPPTVSPKEFWVDASTSWGIGIVFDGIWQRWKLLPGWHADERGIGWAEMVAIEFGLRFAIHKGYCNVHFQIRSDNEGVIGALAAGKSRNSEQNRVLRRIVALMRSHSIWVSTFYIRLLTDILAPFWACWLGDKLTRSNKARN</sequence>
<feature type="region of interest" description="Disordered" evidence="1">
    <location>
        <begin position="16"/>
        <end position="69"/>
    </location>
</feature>
<dbReference type="InterPro" id="IPR043502">
    <property type="entry name" value="DNA/RNA_pol_sf"/>
</dbReference>
<dbReference type="Proteomes" id="UP000620124">
    <property type="component" value="Unassembled WGS sequence"/>
</dbReference>
<dbReference type="PANTHER" id="PTHR33050:SF7">
    <property type="entry name" value="RIBONUCLEASE H"/>
    <property type="match status" value="1"/>
</dbReference>
<feature type="compositionally biased region" description="Polar residues" evidence="1">
    <location>
        <begin position="40"/>
        <end position="54"/>
    </location>
</feature>
<evidence type="ECO:0000256" key="1">
    <source>
        <dbReference type="SAM" id="MobiDB-lite"/>
    </source>
</evidence>
<gene>
    <name evidence="2" type="ORF">MVEN_01435900</name>
</gene>
<keyword evidence="2" id="KW-0695">RNA-directed DNA polymerase</keyword>
<evidence type="ECO:0000313" key="3">
    <source>
        <dbReference type="Proteomes" id="UP000620124"/>
    </source>
</evidence>
<keyword evidence="2" id="KW-0548">Nucleotidyltransferase</keyword>
<feature type="region of interest" description="Disordered" evidence="1">
    <location>
        <begin position="96"/>
        <end position="126"/>
    </location>
</feature>
<proteinExistence type="predicted"/>
<evidence type="ECO:0000313" key="2">
    <source>
        <dbReference type="EMBL" id="KAF7349137.1"/>
    </source>
</evidence>
<feature type="compositionally biased region" description="Polar residues" evidence="1">
    <location>
        <begin position="102"/>
        <end position="113"/>
    </location>
</feature>
<name>A0A8H7CUW7_9AGAR</name>
<feature type="compositionally biased region" description="Polar residues" evidence="1">
    <location>
        <begin position="270"/>
        <end position="279"/>
    </location>
</feature>
<dbReference type="InterPro" id="IPR052055">
    <property type="entry name" value="Hepadnavirus_pol/RT"/>
</dbReference>
<reference evidence="2" key="1">
    <citation type="submission" date="2020-05" db="EMBL/GenBank/DDBJ databases">
        <title>Mycena genomes resolve the evolution of fungal bioluminescence.</title>
        <authorList>
            <person name="Tsai I.J."/>
        </authorList>
    </citation>
    <scope>NUCLEOTIDE SEQUENCE</scope>
    <source>
        <strain evidence="2">CCC161011</strain>
    </source>
</reference>
<organism evidence="2 3">
    <name type="scientific">Mycena venus</name>
    <dbReference type="NCBI Taxonomy" id="2733690"/>
    <lineage>
        <taxon>Eukaryota</taxon>
        <taxon>Fungi</taxon>
        <taxon>Dikarya</taxon>
        <taxon>Basidiomycota</taxon>
        <taxon>Agaricomycotina</taxon>
        <taxon>Agaricomycetes</taxon>
        <taxon>Agaricomycetidae</taxon>
        <taxon>Agaricales</taxon>
        <taxon>Marasmiineae</taxon>
        <taxon>Mycenaceae</taxon>
        <taxon>Mycena</taxon>
    </lineage>
</organism>
<dbReference type="GO" id="GO:0003964">
    <property type="term" value="F:RNA-directed DNA polymerase activity"/>
    <property type="evidence" value="ECO:0007669"/>
    <property type="project" value="UniProtKB-KW"/>
</dbReference>
<dbReference type="PANTHER" id="PTHR33050">
    <property type="entry name" value="REVERSE TRANSCRIPTASE DOMAIN-CONTAINING PROTEIN"/>
    <property type="match status" value="1"/>
</dbReference>
<keyword evidence="2" id="KW-0808">Transferase</keyword>
<dbReference type="SUPFAM" id="SSF56672">
    <property type="entry name" value="DNA/RNA polymerases"/>
    <property type="match status" value="1"/>
</dbReference>
<keyword evidence="3" id="KW-1185">Reference proteome</keyword>
<accession>A0A8H7CUW7</accession>
<protein>
    <submittedName>
        <fullName evidence="2">Reverse transcriptase domain-containing protein</fullName>
    </submittedName>
</protein>
<dbReference type="AlphaFoldDB" id="A0A8H7CUW7"/>
<feature type="region of interest" description="Disordered" evidence="1">
    <location>
        <begin position="268"/>
        <end position="305"/>
    </location>
</feature>
<dbReference type="EMBL" id="JACAZI010000011">
    <property type="protein sequence ID" value="KAF7349137.1"/>
    <property type="molecule type" value="Genomic_DNA"/>
</dbReference>
<comment type="caution">
    <text evidence="2">The sequence shown here is derived from an EMBL/GenBank/DDBJ whole genome shotgun (WGS) entry which is preliminary data.</text>
</comment>